<protein>
    <submittedName>
        <fullName evidence="2">WhiB family transcriptional regulator</fullName>
    </submittedName>
</protein>
<accession>A0ABV2X0V8</accession>
<dbReference type="PROSITE" id="PS51674">
    <property type="entry name" value="4FE4S_WBL"/>
    <property type="match status" value="1"/>
</dbReference>
<evidence type="ECO:0000313" key="2">
    <source>
        <dbReference type="EMBL" id="MEU1956790.1"/>
    </source>
</evidence>
<keyword evidence="3" id="KW-1185">Reference proteome</keyword>
<gene>
    <name evidence="2" type="ORF">ABZ510_33685</name>
</gene>
<dbReference type="RefSeq" id="WP_356959867.1">
    <property type="nucleotide sequence ID" value="NZ_JBEYBD010000037.1"/>
</dbReference>
<dbReference type="Proteomes" id="UP001550628">
    <property type="component" value="Unassembled WGS sequence"/>
</dbReference>
<comment type="caution">
    <text evidence="2">The sequence shown here is derived from an EMBL/GenBank/DDBJ whole genome shotgun (WGS) entry which is preliminary data.</text>
</comment>
<reference evidence="2 3" key="1">
    <citation type="submission" date="2024-06" db="EMBL/GenBank/DDBJ databases">
        <title>The Natural Products Discovery Center: Release of the First 8490 Sequenced Strains for Exploring Actinobacteria Biosynthetic Diversity.</title>
        <authorList>
            <person name="Kalkreuter E."/>
            <person name="Kautsar S.A."/>
            <person name="Yang D."/>
            <person name="Bader C.D."/>
            <person name="Teijaro C.N."/>
            <person name="Fluegel L."/>
            <person name="Davis C.M."/>
            <person name="Simpson J.R."/>
            <person name="Lauterbach L."/>
            <person name="Steele A.D."/>
            <person name="Gui C."/>
            <person name="Meng S."/>
            <person name="Li G."/>
            <person name="Viehrig K."/>
            <person name="Ye F."/>
            <person name="Su P."/>
            <person name="Kiefer A.F."/>
            <person name="Nichols A."/>
            <person name="Cepeda A.J."/>
            <person name="Yan W."/>
            <person name="Fan B."/>
            <person name="Jiang Y."/>
            <person name="Adhikari A."/>
            <person name="Zheng C.-J."/>
            <person name="Schuster L."/>
            <person name="Cowan T.M."/>
            <person name="Smanski M.J."/>
            <person name="Chevrette M.G."/>
            <person name="De Carvalho L.P.S."/>
            <person name="Shen B."/>
        </authorList>
    </citation>
    <scope>NUCLEOTIDE SEQUENCE [LARGE SCALE GENOMIC DNA]</scope>
    <source>
        <strain evidence="2 3">NPDC019708</strain>
    </source>
</reference>
<evidence type="ECO:0000313" key="3">
    <source>
        <dbReference type="Proteomes" id="UP001550628"/>
    </source>
</evidence>
<dbReference type="Pfam" id="PF02467">
    <property type="entry name" value="Whib"/>
    <property type="match status" value="1"/>
</dbReference>
<sequence>MSDPILHADRACKDMPLDVFFPPSRQIRRVQQAQVICAGCPVRRRCAEWAAPLVEVQDLIDCVIAGVQVPIYHTSAKYQARRKAAVAELQDIAAGRDAVEAGTEAA</sequence>
<dbReference type="InterPro" id="IPR034768">
    <property type="entry name" value="4FE4S_WBL"/>
</dbReference>
<proteinExistence type="predicted"/>
<evidence type="ECO:0000259" key="1">
    <source>
        <dbReference type="PROSITE" id="PS51674"/>
    </source>
</evidence>
<feature type="domain" description="4Fe-4S Wbl-type" evidence="1">
    <location>
        <begin position="11"/>
        <end position="74"/>
    </location>
</feature>
<organism evidence="2 3">
    <name type="scientific">Nocardia rhamnosiphila</name>
    <dbReference type="NCBI Taxonomy" id="426716"/>
    <lineage>
        <taxon>Bacteria</taxon>
        <taxon>Bacillati</taxon>
        <taxon>Actinomycetota</taxon>
        <taxon>Actinomycetes</taxon>
        <taxon>Mycobacteriales</taxon>
        <taxon>Nocardiaceae</taxon>
        <taxon>Nocardia</taxon>
    </lineage>
</organism>
<dbReference type="EMBL" id="JBEYBF010000045">
    <property type="protein sequence ID" value="MEU1956790.1"/>
    <property type="molecule type" value="Genomic_DNA"/>
</dbReference>
<name>A0ABV2X0V8_9NOCA</name>